<evidence type="ECO:0000313" key="20">
    <source>
        <dbReference type="Proteomes" id="UP000486351"/>
    </source>
</evidence>
<evidence type="ECO:0000313" key="3">
    <source>
        <dbReference type="EMBL" id="KAE8970070.1"/>
    </source>
</evidence>
<dbReference type="Proteomes" id="UP000460718">
    <property type="component" value="Unassembled WGS sequence"/>
</dbReference>
<name>A0A6A3W2V8_9STRA</name>
<evidence type="ECO:0000313" key="13">
    <source>
        <dbReference type="Proteomes" id="UP000433483"/>
    </source>
</evidence>
<dbReference type="EMBL" id="QXFY01002328">
    <property type="protein sequence ID" value="KAE9299162.1"/>
    <property type="molecule type" value="Genomic_DNA"/>
</dbReference>
<feature type="compositionally biased region" description="Basic residues" evidence="1">
    <location>
        <begin position="111"/>
        <end position="128"/>
    </location>
</feature>
<evidence type="ECO:0000313" key="8">
    <source>
        <dbReference type="EMBL" id="KAE9177975.1"/>
    </source>
</evidence>
<dbReference type="Proteomes" id="UP000441208">
    <property type="component" value="Unassembled WGS sequence"/>
</dbReference>
<evidence type="ECO:0000313" key="5">
    <source>
        <dbReference type="EMBL" id="KAE9080829.1"/>
    </source>
</evidence>
<evidence type="ECO:0000256" key="1">
    <source>
        <dbReference type="SAM" id="MobiDB-lite"/>
    </source>
</evidence>
<evidence type="ECO:0000313" key="4">
    <source>
        <dbReference type="EMBL" id="KAE9068195.1"/>
    </source>
</evidence>
<sequence>MAAVRYRHERHVEYEACGSDERELDVEEREDVQLAEEGAGIRLEGSIATAVCDETTIIADKLPEKAGSGGERNDTTEEAPSPLETDMISDDALAISSEGSSVASIRLSRRLARKQEKRRRVKAAHSRRRELEKEVEAEV</sequence>
<gene>
    <name evidence="10" type="ORF">PF001_g26869</name>
    <name evidence="8" type="ORF">PF002_g28193</name>
    <name evidence="9" type="ORF">PF004_g22533</name>
    <name evidence="7" type="ORF">PF005_g27266</name>
    <name evidence="6" type="ORF">PF006_g22820</name>
    <name evidence="5" type="ORF">PF007_g22887</name>
    <name evidence="11" type="ORF">PF008_g23323</name>
    <name evidence="2" type="ORF">PF009_g24334</name>
    <name evidence="4" type="ORF">PF010_g27156</name>
    <name evidence="3" type="ORF">PF011_g26560</name>
</gene>
<dbReference type="EMBL" id="QXGF01002257">
    <property type="protein sequence ID" value="KAE8925461.1"/>
    <property type="molecule type" value="Genomic_DNA"/>
</dbReference>
<evidence type="ECO:0000313" key="2">
    <source>
        <dbReference type="EMBL" id="KAE8925461.1"/>
    </source>
</evidence>
<comment type="caution">
    <text evidence="8">The sequence shown here is derived from an EMBL/GenBank/DDBJ whole genome shotgun (WGS) entry which is preliminary data.</text>
</comment>
<dbReference type="Proteomes" id="UP000433483">
    <property type="component" value="Unassembled WGS sequence"/>
</dbReference>
<reference evidence="12 13" key="1">
    <citation type="submission" date="2018-08" db="EMBL/GenBank/DDBJ databases">
        <title>Genomic investigation of the strawberry pathogen Phytophthora fragariae indicates pathogenicity is determined by transcriptional variation in three key races.</title>
        <authorList>
            <person name="Adams T.M."/>
            <person name="Armitage A.D."/>
            <person name="Sobczyk M.K."/>
            <person name="Bates H.J."/>
            <person name="Dunwell J.M."/>
            <person name="Nellist C.F."/>
            <person name="Harrison R.J."/>
        </authorList>
    </citation>
    <scope>NUCLEOTIDE SEQUENCE [LARGE SCALE GENOMIC DNA]</scope>
    <source>
        <strain evidence="10 14">A4</strain>
        <strain evidence="8 15">BC-1</strain>
        <strain evidence="9 19">BC-23</strain>
        <strain evidence="7 13">NOV-27</strain>
        <strain evidence="6 16">NOV-5</strain>
        <strain evidence="5 17">NOV-71</strain>
        <strain evidence="11 20">NOV-77</strain>
        <strain evidence="2 12">NOV-9</strain>
        <strain evidence="4 21">ONT-3</strain>
        <strain evidence="3 18">SCRP245</strain>
    </source>
</reference>
<evidence type="ECO:0000313" key="9">
    <source>
        <dbReference type="EMBL" id="KAE9188350.1"/>
    </source>
</evidence>
<dbReference type="EMBL" id="QXFW01003556">
    <property type="protein sequence ID" value="KAE8970070.1"/>
    <property type="molecule type" value="Genomic_DNA"/>
</dbReference>
<dbReference type="Proteomes" id="UP000429523">
    <property type="component" value="Unassembled WGS sequence"/>
</dbReference>
<accession>A0A6A3W2V8</accession>
<dbReference type="EMBL" id="QXGA01002271">
    <property type="protein sequence ID" value="KAE9100805.1"/>
    <property type="molecule type" value="Genomic_DNA"/>
</dbReference>
<dbReference type="Proteomes" id="UP000440367">
    <property type="component" value="Unassembled WGS sequence"/>
</dbReference>
<evidence type="ECO:0000313" key="7">
    <source>
        <dbReference type="EMBL" id="KAE9171142.1"/>
    </source>
</evidence>
<evidence type="ECO:0000313" key="11">
    <source>
        <dbReference type="EMBL" id="KAE9299162.1"/>
    </source>
</evidence>
<evidence type="ECO:0000313" key="6">
    <source>
        <dbReference type="EMBL" id="KAE9100805.1"/>
    </source>
</evidence>
<dbReference type="Proteomes" id="UP000486351">
    <property type="component" value="Unassembled WGS sequence"/>
</dbReference>
<protein>
    <submittedName>
        <fullName evidence="8">Uncharacterized protein</fullName>
    </submittedName>
</protein>
<evidence type="ECO:0000313" key="14">
    <source>
        <dbReference type="Proteomes" id="UP000437068"/>
    </source>
</evidence>
<dbReference type="EMBL" id="QXGE01003481">
    <property type="protein sequence ID" value="KAE9274862.1"/>
    <property type="molecule type" value="Genomic_DNA"/>
</dbReference>
<feature type="region of interest" description="Disordered" evidence="1">
    <location>
        <begin position="60"/>
        <end position="87"/>
    </location>
</feature>
<evidence type="ECO:0000313" key="16">
    <source>
        <dbReference type="Proteomes" id="UP000440732"/>
    </source>
</evidence>
<evidence type="ECO:0000313" key="10">
    <source>
        <dbReference type="EMBL" id="KAE9274862.1"/>
    </source>
</evidence>
<dbReference type="Proteomes" id="UP000476176">
    <property type="component" value="Unassembled WGS sequence"/>
</dbReference>
<dbReference type="Proteomes" id="UP000440732">
    <property type="component" value="Unassembled WGS sequence"/>
</dbReference>
<dbReference type="EMBL" id="QXFZ01002096">
    <property type="protein sequence ID" value="KAE9080829.1"/>
    <property type="molecule type" value="Genomic_DNA"/>
</dbReference>
<dbReference type="EMBL" id="QXGB01003375">
    <property type="protein sequence ID" value="KAE9171142.1"/>
    <property type="molecule type" value="Genomic_DNA"/>
</dbReference>
<evidence type="ECO:0000313" key="19">
    <source>
        <dbReference type="Proteomes" id="UP000476176"/>
    </source>
</evidence>
<evidence type="ECO:0000313" key="18">
    <source>
        <dbReference type="Proteomes" id="UP000460718"/>
    </source>
</evidence>
<evidence type="ECO:0000313" key="17">
    <source>
        <dbReference type="Proteomes" id="UP000441208"/>
    </source>
</evidence>
<organism evidence="8 15">
    <name type="scientific">Phytophthora fragariae</name>
    <dbReference type="NCBI Taxonomy" id="53985"/>
    <lineage>
        <taxon>Eukaryota</taxon>
        <taxon>Sar</taxon>
        <taxon>Stramenopiles</taxon>
        <taxon>Oomycota</taxon>
        <taxon>Peronosporomycetes</taxon>
        <taxon>Peronosporales</taxon>
        <taxon>Peronosporaceae</taxon>
        <taxon>Phytophthora</taxon>
    </lineage>
</organism>
<dbReference type="EMBL" id="QXGD01003396">
    <property type="protein sequence ID" value="KAE9177975.1"/>
    <property type="molecule type" value="Genomic_DNA"/>
</dbReference>
<dbReference type="AlphaFoldDB" id="A0A6A3W2V8"/>
<keyword evidence="13" id="KW-1185">Reference proteome</keyword>
<evidence type="ECO:0000313" key="12">
    <source>
        <dbReference type="Proteomes" id="UP000429523"/>
    </source>
</evidence>
<feature type="compositionally biased region" description="Basic and acidic residues" evidence="1">
    <location>
        <begin position="129"/>
        <end position="139"/>
    </location>
</feature>
<proteinExistence type="predicted"/>
<dbReference type="EMBL" id="QXGC01002270">
    <property type="protein sequence ID" value="KAE9188350.1"/>
    <property type="molecule type" value="Genomic_DNA"/>
</dbReference>
<dbReference type="Proteomes" id="UP000437068">
    <property type="component" value="Unassembled WGS sequence"/>
</dbReference>
<evidence type="ECO:0000313" key="15">
    <source>
        <dbReference type="Proteomes" id="UP000440367"/>
    </source>
</evidence>
<evidence type="ECO:0000313" key="21">
    <source>
        <dbReference type="Proteomes" id="UP000488956"/>
    </source>
</evidence>
<dbReference type="Proteomes" id="UP000488956">
    <property type="component" value="Unassembled WGS sequence"/>
</dbReference>
<feature type="region of interest" description="Disordered" evidence="1">
    <location>
        <begin position="111"/>
        <end position="139"/>
    </location>
</feature>
<dbReference type="EMBL" id="QXFX01003576">
    <property type="protein sequence ID" value="KAE9068195.1"/>
    <property type="molecule type" value="Genomic_DNA"/>
</dbReference>